<protein>
    <recommendedName>
        <fullName evidence="5">Extracellular protein</fullName>
    </recommendedName>
</protein>
<feature type="chain" id="PRO_5043415642" description="Extracellular protein" evidence="2">
    <location>
        <begin position="23"/>
        <end position="390"/>
    </location>
</feature>
<feature type="compositionally biased region" description="Low complexity" evidence="1">
    <location>
        <begin position="361"/>
        <end position="380"/>
    </location>
</feature>
<feature type="signal peptide" evidence="2">
    <location>
        <begin position="1"/>
        <end position="22"/>
    </location>
</feature>
<dbReference type="AlphaFoldDB" id="A0AAV1IK91"/>
<feature type="region of interest" description="Disordered" evidence="1">
    <location>
        <begin position="346"/>
        <end position="390"/>
    </location>
</feature>
<dbReference type="EMBL" id="CAUYUE010000014">
    <property type="protein sequence ID" value="CAK0786328.1"/>
    <property type="molecule type" value="Genomic_DNA"/>
</dbReference>
<accession>A0AAV1IK91</accession>
<reference evidence="3 4" key="1">
    <citation type="submission" date="2023-10" db="EMBL/GenBank/DDBJ databases">
        <authorList>
            <person name="Maclean D."/>
            <person name="Macfadyen A."/>
        </authorList>
    </citation>
    <scope>NUCLEOTIDE SEQUENCE [LARGE SCALE GENOMIC DNA]</scope>
</reference>
<feature type="compositionally biased region" description="Basic residues" evidence="1">
    <location>
        <begin position="381"/>
        <end position="390"/>
    </location>
</feature>
<evidence type="ECO:0000313" key="3">
    <source>
        <dbReference type="EMBL" id="CAK0786328.1"/>
    </source>
</evidence>
<comment type="caution">
    <text evidence="3">The sequence shown here is derived from an EMBL/GenBank/DDBJ whole genome shotgun (WGS) entry which is preliminary data.</text>
</comment>
<feature type="compositionally biased region" description="Low complexity" evidence="1">
    <location>
        <begin position="284"/>
        <end position="326"/>
    </location>
</feature>
<feature type="compositionally biased region" description="Polar residues" evidence="1">
    <location>
        <begin position="255"/>
        <end position="279"/>
    </location>
</feature>
<evidence type="ECO:0000313" key="4">
    <source>
        <dbReference type="Proteomes" id="UP001314263"/>
    </source>
</evidence>
<keyword evidence="4" id="KW-1185">Reference proteome</keyword>
<feature type="region of interest" description="Disordered" evidence="1">
    <location>
        <begin position="247"/>
        <end position="328"/>
    </location>
</feature>
<dbReference type="Proteomes" id="UP001314263">
    <property type="component" value="Unassembled WGS sequence"/>
</dbReference>
<proteinExistence type="predicted"/>
<gene>
    <name evidence="3" type="ORF">CVIRNUC_009541</name>
</gene>
<evidence type="ECO:0000256" key="2">
    <source>
        <dbReference type="SAM" id="SignalP"/>
    </source>
</evidence>
<name>A0AAV1IK91_9CHLO</name>
<organism evidence="3 4">
    <name type="scientific">Coccomyxa viridis</name>
    <dbReference type="NCBI Taxonomy" id="1274662"/>
    <lineage>
        <taxon>Eukaryota</taxon>
        <taxon>Viridiplantae</taxon>
        <taxon>Chlorophyta</taxon>
        <taxon>core chlorophytes</taxon>
        <taxon>Trebouxiophyceae</taxon>
        <taxon>Trebouxiophyceae incertae sedis</taxon>
        <taxon>Coccomyxaceae</taxon>
        <taxon>Coccomyxa</taxon>
    </lineage>
</organism>
<sequence length="390" mass="38883">MSGFALWRCLAAAAVSLALAHGQSIVGSAITGQQGSSFPGACPISKLSDVIVTTIATLPKSTTSPLTLAYSAASNFPYGQPTSGFITSPSWNLLLNNTAPYFTTGSSGVSGLKFFGECKQNLLTLQATCSFVFDYSTRRLLDLLSKATPAGGIPLGGTVTFQFCTLSLGNSQVSSPTCFESRGGAPKPVIVKISSKEPADVIPPIGFNACYKDTVGSSYKCLAFSIIQSCADSSQLAMGSPIATPSTGGLPFTPPTSSGSYSAPASGLASTNGGSQTLAGGQGSSDMSTAAGAGSSAGSAVSTPGAAAQPGTAAGASAQGSSASASVGRPNYSVVPNAQGAAAAQSGTSASLQSRSQQIYAQGTPAAGQGAQQAQQQQQAGRRRHLSDRL</sequence>
<keyword evidence="2" id="KW-0732">Signal</keyword>
<evidence type="ECO:0008006" key="5">
    <source>
        <dbReference type="Google" id="ProtNLM"/>
    </source>
</evidence>
<evidence type="ECO:0000256" key="1">
    <source>
        <dbReference type="SAM" id="MobiDB-lite"/>
    </source>
</evidence>